<proteinExistence type="predicted"/>
<dbReference type="Proteomes" id="UP000249008">
    <property type="component" value="Chromosome 1"/>
</dbReference>
<reference evidence="1 2" key="1">
    <citation type="submission" date="2018-06" db="EMBL/GenBank/DDBJ databases">
        <authorList>
            <consortium name="Pathogen Informatics"/>
            <person name="Doyle S."/>
        </authorList>
    </citation>
    <scope>NUCLEOTIDE SEQUENCE [LARGE SCALE GENOMIC DNA]</scope>
    <source>
        <strain evidence="1 2">NCTC12112</strain>
    </source>
</reference>
<evidence type="ECO:0000313" key="1">
    <source>
        <dbReference type="EMBL" id="SQJ02982.1"/>
    </source>
</evidence>
<organism evidence="1 2">
    <name type="scientific">Fusobacterium ulcerans</name>
    <dbReference type="NCBI Taxonomy" id="861"/>
    <lineage>
        <taxon>Bacteria</taxon>
        <taxon>Fusobacteriati</taxon>
        <taxon>Fusobacteriota</taxon>
        <taxon>Fusobacteriia</taxon>
        <taxon>Fusobacteriales</taxon>
        <taxon>Fusobacteriaceae</taxon>
        <taxon>Fusobacterium</taxon>
    </lineage>
</organism>
<gene>
    <name evidence="1" type="ORF">NCTC12112_01631</name>
</gene>
<sequence>MSRKRSTLGILIKVSLLGAFIFYEHKMYEEYKRSKKNIEYSQKIINKEVRDSFLLRKDNFYLDKDYQKDFDKLKKTVPENEIPEEFQGGIVFE</sequence>
<accession>A0AAX1TLY9</accession>
<dbReference type="GeneID" id="78456186"/>
<name>A0AAX1TLY9_9FUSO</name>
<dbReference type="RefSeq" id="WP_005982332.1">
    <property type="nucleotide sequence ID" value="NZ_BAABXY010000001.1"/>
</dbReference>
<evidence type="ECO:0000313" key="2">
    <source>
        <dbReference type="Proteomes" id="UP000249008"/>
    </source>
</evidence>
<dbReference type="AlphaFoldDB" id="A0AAX1TLY9"/>
<dbReference type="KEGG" id="ful:C4N20_15265"/>
<evidence type="ECO:0008006" key="3">
    <source>
        <dbReference type="Google" id="ProtNLM"/>
    </source>
</evidence>
<dbReference type="EMBL" id="LS483487">
    <property type="protein sequence ID" value="SQJ02982.1"/>
    <property type="molecule type" value="Genomic_DNA"/>
</dbReference>
<protein>
    <recommendedName>
        <fullName evidence="3">Septum formation initiator</fullName>
    </recommendedName>
</protein>